<dbReference type="GO" id="GO:0008171">
    <property type="term" value="F:O-methyltransferase activity"/>
    <property type="evidence" value="ECO:0007669"/>
    <property type="project" value="InterPro"/>
</dbReference>
<accession>X0VG39</accession>
<reference evidence="2" key="1">
    <citation type="journal article" date="2014" name="Front. Microbiol.">
        <title>High frequency of phylogenetically diverse reductive dehalogenase-homologous genes in deep subseafloor sedimentary metagenomes.</title>
        <authorList>
            <person name="Kawai M."/>
            <person name="Futagami T."/>
            <person name="Toyoda A."/>
            <person name="Takaki Y."/>
            <person name="Nishi S."/>
            <person name="Hori S."/>
            <person name="Arai W."/>
            <person name="Tsubouchi T."/>
            <person name="Morono Y."/>
            <person name="Uchiyama I."/>
            <person name="Ito T."/>
            <person name="Fujiyama A."/>
            <person name="Inagaki F."/>
            <person name="Takami H."/>
        </authorList>
    </citation>
    <scope>NUCLEOTIDE SEQUENCE</scope>
    <source>
        <strain evidence="2">Expedition CK06-06</strain>
    </source>
</reference>
<name>X0VG39_9ZZZZ</name>
<dbReference type="CDD" id="cd02440">
    <property type="entry name" value="AdoMet_MTases"/>
    <property type="match status" value="1"/>
</dbReference>
<dbReference type="Gene3D" id="3.40.50.150">
    <property type="entry name" value="Vaccinia Virus protein VP39"/>
    <property type="match status" value="1"/>
</dbReference>
<protein>
    <recommendedName>
        <fullName evidence="1">O-methyltransferase C-terminal domain-containing protein</fullName>
    </recommendedName>
</protein>
<evidence type="ECO:0000313" key="2">
    <source>
        <dbReference type="EMBL" id="GAG17254.1"/>
    </source>
</evidence>
<feature type="non-terminal residue" evidence="2">
    <location>
        <position position="1"/>
    </location>
</feature>
<organism evidence="2">
    <name type="scientific">marine sediment metagenome</name>
    <dbReference type="NCBI Taxonomy" id="412755"/>
    <lineage>
        <taxon>unclassified sequences</taxon>
        <taxon>metagenomes</taxon>
        <taxon>ecological metagenomes</taxon>
    </lineage>
</organism>
<dbReference type="AlphaFoldDB" id="X0VG39"/>
<dbReference type="SUPFAM" id="SSF53335">
    <property type="entry name" value="S-adenosyl-L-methionine-dependent methyltransferases"/>
    <property type="match status" value="1"/>
</dbReference>
<dbReference type="InterPro" id="IPR029063">
    <property type="entry name" value="SAM-dependent_MTases_sf"/>
</dbReference>
<dbReference type="EMBL" id="BARS01035324">
    <property type="protein sequence ID" value="GAG17254.1"/>
    <property type="molecule type" value="Genomic_DNA"/>
</dbReference>
<gene>
    <name evidence="2" type="ORF">S01H1_54437</name>
</gene>
<comment type="caution">
    <text evidence="2">The sequence shown here is derived from an EMBL/GenBank/DDBJ whole genome shotgun (WGS) entry which is preliminary data.</text>
</comment>
<dbReference type="InterPro" id="IPR001077">
    <property type="entry name" value="COMT_C"/>
</dbReference>
<proteinExistence type="predicted"/>
<feature type="domain" description="O-methyltransferase C-terminal" evidence="1">
    <location>
        <begin position="2"/>
        <end position="124"/>
    </location>
</feature>
<sequence>CKCYPGLAAVVFDLPETISITKELIEKERMQDRISVKKGDWTTESFGNDNDVVLFSNVLHGPVSNAEMKLGKAYDSMVGGGLLVIQDFLLNDQKTGPLIPALFNIMVGAYSKAELFSLIEAAGFGETKIVAESEGLGCTWIIAEKL</sequence>
<evidence type="ECO:0000259" key="1">
    <source>
        <dbReference type="Pfam" id="PF00891"/>
    </source>
</evidence>
<dbReference type="Pfam" id="PF00891">
    <property type="entry name" value="Methyltransf_2"/>
    <property type="match status" value="1"/>
</dbReference>